<accession>A0A0C2JAW5</accession>
<keyword evidence="2" id="KW-1185">Reference proteome</keyword>
<evidence type="ECO:0000313" key="1">
    <source>
        <dbReference type="EMBL" id="KII75004.1"/>
    </source>
</evidence>
<protein>
    <submittedName>
        <fullName evidence="1">Uncharacterized protein</fullName>
    </submittedName>
</protein>
<gene>
    <name evidence="1" type="ORF">RF11_14475</name>
</gene>
<reference evidence="1 2" key="1">
    <citation type="journal article" date="2014" name="Genome Biol. Evol.">
        <title>The genome of the myxosporean Thelohanellus kitauei shows adaptations to nutrient acquisition within its fish host.</title>
        <authorList>
            <person name="Yang Y."/>
            <person name="Xiong J."/>
            <person name="Zhou Z."/>
            <person name="Huo F."/>
            <person name="Miao W."/>
            <person name="Ran C."/>
            <person name="Liu Y."/>
            <person name="Zhang J."/>
            <person name="Feng J."/>
            <person name="Wang M."/>
            <person name="Wang M."/>
            <person name="Wang L."/>
            <person name="Yao B."/>
        </authorList>
    </citation>
    <scope>NUCLEOTIDE SEQUENCE [LARGE SCALE GENOMIC DNA]</scope>
    <source>
        <strain evidence="1">Wuqing</strain>
    </source>
</reference>
<sequence length="104" mass="11892">MLLQLPDFSDVAQERYVDIPLEISRIMSPSAKRSIRIVQDFLIDPTVSTLDGCCTGFFFWVRVSVFLRSRSAEDLEEEHRSDADAYSAALEFLELFGARELEGR</sequence>
<evidence type="ECO:0000313" key="2">
    <source>
        <dbReference type="Proteomes" id="UP000031668"/>
    </source>
</evidence>
<dbReference type="EMBL" id="JWZT01000078">
    <property type="protein sequence ID" value="KII75004.1"/>
    <property type="molecule type" value="Genomic_DNA"/>
</dbReference>
<proteinExistence type="predicted"/>
<name>A0A0C2JAW5_THEKT</name>
<dbReference type="AlphaFoldDB" id="A0A0C2JAW5"/>
<organism evidence="1 2">
    <name type="scientific">Thelohanellus kitauei</name>
    <name type="common">Myxosporean</name>
    <dbReference type="NCBI Taxonomy" id="669202"/>
    <lineage>
        <taxon>Eukaryota</taxon>
        <taxon>Metazoa</taxon>
        <taxon>Cnidaria</taxon>
        <taxon>Myxozoa</taxon>
        <taxon>Myxosporea</taxon>
        <taxon>Bivalvulida</taxon>
        <taxon>Platysporina</taxon>
        <taxon>Myxobolidae</taxon>
        <taxon>Thelohanellus</taxon>
    </lineage>
</organism>
<comment type="caution">
    <text evidence="1">The sequence shown here is derived from an EMBL/GenBank/DDBJ whole genome shotgun (WGS) entry which is preliminary data.</text>
</comment>
<dbReference type="Proteomes" id="UP000031668">
    <property type="component" value="Unassembled WGS sequence"/>
</dbReference>